<proteinExistence type="predicted"/>
<evidence type="ECO:0000256" key="1">
    <source>
        <dbReference type="SAM" id="SignalP"/>
    </source>
</evidence>
<dbReference type="RefSeq" id="WP_139089677.1">
    <property type="nucleotide sequence ID" value="NZ_VDGE01000001.1"/>
</dbReference>
<gene>
    <name evidence="3" type="ORF">FHI69_04665</name>
</gene>
<protein>
    <submittedName>
        <fullName evidence="3">M23 family metallopeptidase</fullName>
    </submittedName>
</protein>
<feature type="chain" id="PRO_5022682022" evidence="1">
    <location>
        <begin position="25"/>
        <end position="235"/>
    </location>
</feature>
<dbReference type="Proteomes" id="UP000305681">
    <property type="component" value="Unassembled WGS sequence"/>
</dbReference>
<name>A0A5C4P1U5_9BURK</name>
<dbReference type="EMBL" id="VDGE01000001">
    <property type="protein sequence ID" value="TNC78579.1"/>
    <property type="molecule type" value="Genomic_DNA"/>
</dbReference>
<dbReference type="AlphaFoldDB" id="A0A5C4P1U5"/>
<dbReference type="Gene3D" id="2.70.70.10">
    <property type="entry name" value="Glucose Permease (Domain IIA)"/>
    <property type="match status" value="1"/>
</dbReference>
<dbReference type="Pfam" id="PF01551">
    <property type="entry name" value="Peptidase_M23"/>
    <property type="match status" value="1"/>
</dbReference>
<accession>A0A5C4P1U5</accession>
<dbReference type="InterPro" id="IPR016047">
    <property type="entry name" value="M23ase_b-sheet_dom"/>
</dbReference>
<dbReference type="InterPro" id="IPR011055">
    <property type="entry name" value="Dup_hybrid_motif"/>
</dbReference>
<feature type="signal peptide" evidence="1">
    <location>
        <begin position="1"/>
        <end position="24"/>
    </location>
</feature>
<reference evidence="3 4" key="1">
    <citation type="submission" date="2019-06" db="EMBL/GenBank/DDBJ databases">
        <title>Genome sequence of Janthinobacterium lividum UCD_MED1.</title>
        <authorList>
            <person name="De Leon M.E."/>
            <person name="Jospin G."/>
        </authorList>
    </citation>
    <scope>NUCLEOTIDE SEQUENCE [LARGE SCALE GENOMIC DNA]</scope>
    <source>
        <strain evidence="3 4">UCD_MED1</strain>
    </source>
</reference>
<feature type="domain" description="M23ase beta-sheet core" evidence="2">
    <location>
        <begin position="112"/>
        <end position="200"/>
    </location>
</feature>
<organism evidence="3 4">
    <name type="scientific">Janthinobacterium lividum</name>
    <dbReference type="NCBI Taxonomy" id="29581"/>
    <lineage>
        <taxon>Bacteria</taxon>
        <taxon>Pseudomonadati</taxon>
        <taxon>Pseudomonadota</taxon>
        <taxon>Betaproteobacteria</taxon>
        <taxon>Burkholderiales</taxon>
        <taxon>Oxalobacteraceae</taxon>
        <taxon>Janthinobacterium</taxon>
    </lineage>
</organism>
<comment type="caution">
    <text evidence="3">The sequence shown here is derived from an EMBL/GenBank/DDBJ whole genome shotgun (WGS) entry which is preliminary data.</text>
</comment>
<evidence type="ECO:0000313" key="3">
    <source>
        <dbReference type="EMBL" id="TNC78579.1"/>
    </source>
</evidence>
<keyword evidence="1" id="KW-0732">Signal</keyword>
<sequence>MMKMTVLNGVLAGVLGALALPALAGNDDRFLPPGALLPGSGSGVASTAVLYPDMRFPIEKGAAYASSHFYGVGGQRGKAGDSCDDTNYAYPWRDNFCELRKDNLPFCLSGGHQGQDLRPATCRANFHWAVAADDGVIVQIARFSVTLQTAAGTLYRYVHLNTSDLAVRELQPVARGARIGRISNNWIDKLPIHLHFDVKDTIKVGQQTLVTFVPPYASLVESYIQRNKIQGEQHE</sequence>
<evidence type="ECO:0000259" key="2">
    <source>
        <dbReference type="Pfam" id="PF01551"/>
    </source>
</evidence>
<evidence type="ECO:0000313" key="4">
    <source>
        <dbReference type="Proteomes" id="UP000305681"/>
    </source>
</evidence>